<dbReference type="Proteomes" id="UP000238413">
    <property type="component" value="Chromosome"/>
</dbReference>
<reference evidence="1 2" key="1">
    <citation type="submission" date="2018-02" db="EMBL/GenBank/DDBJ databases">
        <title>Complete genome sequence of Streptomyces dengpaensis, the producer of angucyclines.</title>
        <authorList>
            <person name="Yumei L."/>
        </authorList>
    </citation>
    <scope>NUCLEOTIDE SEQUENCE [LARGE SCALE GENOMIC DNA]</scope>
    <source>
        <strain evidence="1 2">XZHG99</strain>
    </source>
</reference>
<evidence type="ECO:0000313" key="2">
    <source>
        <dbReference type="Proteomes" id="UP000238413"/>
    </source>
</evidence>
<dbReference type="EMBL" id="CP026652">
    <property type="protein sequence ID" value="AVH57892.1"/>
    <property type="molecule type" value="Genomic_DNA"/>
</dbReference>
<organism evidence="1 2">
    <name type="scientific">Streptomyces dengpaensis</name>
    <dbReference type="NCBI Taxonomy" id="2049881"/>
    <lineage>
        <taxon>Bacteria</taxon>
        <taxon>Bacillati</taxon>
        <taxon>Actinomycetota</taxon>
        <taxon>Actinomycetes</taxon>
        <taxon>Kitasatosporales</taxon>
        <taxon>Streptomycetaceae</taxon>
        <taxon>Streptomyces</taxon>
    </lineage>
</organism>
<protein>
    <recommendedName>
        <fullName evidence="3">Minor tail protein</fullName>
    </recommendedName>
</protein>
<evidence type="ECO:0008006" key="3">
    <source>
        <dbReference type="Google" id="ProtNLM"/>
    </source>
</evidence>
<sequence length="1108" mass="118804">MAFPDTPLDSRFELFVGGVWIPVRTYERDGIEVETGRRDMASQTDPGRLSITIDNRSGVYSPRNPLSPYYGQIGRNTRCRLSVPGTVSYLVLDGNPANYASTPDHTSLDILGDIDVRWEGEADWYRSEAQMLIGKWADGQRSWSMRLQDGSLFFLTSPDGTNTKFVSWTLPALPRRAALRATLDADNGAGGWTMTLYWAQSLTGPWTQFGTFTGAGATTVFNSTSPVTIAPDQSFTDPQRHPMDGRVYKAEVRNGINGTVVASPDFTAQAAGTTSFADSAGRTWTLSGTATIRDRADLIVGEVPEWPQHWQPDDLDAWVPIEGAGILRRMGQGKKALDSSLRRRIPSFAPLAYWPMEEGKNATRAYSPIAGVPPLTLTRADWAAADSLDSSNPLPQLASASGDLPMMMGRVPAPTAPLTSWSVQWVYRLDQGNSTRRTFLRILSTGTLAEWYIQSDINGTTVLGKDSDGTTVITHNIGTGLDLFGQWVRVRVAATQNGGTVDWTITWTDVGGDNGNYSNSFTGTVGRPTGVASPPDGYSSDLDGMAIGHISAWPSDNTTAYLRAIDAWTGETAWDRVRRLATEENVPLASIPGTETTQQVGPQAPDTLLNLLQAAADADGALLLEDRTRPGLVFRERSSLYNQTPKLTLSYSAAPGLAAPLVPVDDDTAVRNDRTVVRDGGSEARAVLEDGPLSVQDPPDGIGIYDDSVTLSLHDDAQAEPIAYWRLHLGTLDGPRYPTVRVLLHKAPNLIPQVLALGEGDLIRITGLPAYAGFGDVDLLVEGIRHEMGLQRWEVTFNCSPAEPWNVGITDDPVYGKADTDGSELATAATSTATALNVLTTEGLVWTTDGAELPFDIKAGGEVMTVTGISSWLRDTFTRTVSNGWGTPDAGSAWSTVGGGAASDYSVGSGYGVQTLTSVGVSRRTAVAAVHPDCDITCDVTTSALATGDSLFGAPTARMLDGSNMYLARLEFATSGSIFLNVRKIVADVQTSLGSYTLPFTHVAGTFVRVRFQVQGSVLRAKAWRATDAEPGAWHIEATDTALTAANQIGTRSISGAGNTNTNPQIRYDNFSVINPQKFTVTRSVNGVVKAQSAGADVRLAHPAIVAL</sequence>
<name>A0ABN5I4H3_9ACTN</name>
<keyword evidence="2" id="KW-1185">Reference proteome</keyword>
<evidence type="ECO:0000313" key="1">
    <source>
        <dbReference type="EMBL" id="AVH57892.1"/>
    </source>
</evidence>
<proteinExistence type="predicted"/>
<accession>A0ABN5I4H3</accession>
<dbReference type="RefSeq" id="WP_099506052.1">
    <property type="nucleotide sequence ID" value="NZ_CP026652.1"/>
</dbReference>
<gene>
    <name evidence="1" type="ORF">C4B68_21370</name>
</gene>